<dbReference type="AlphaFoldDB" id="A0AAE0YD11"/>
<keyword evidence="2" id="KW-1185">Reference proteome</keyword>
<comment type="caution">
    <text evidence="1">The sequence shown here is derived from an EMBL/GenBank/DDBJ whole genome shotgun (WGS) entry which is preliminary data.</text>
</comment>
<reference evidence="1" key="1">
    <citation type="journal article" date="2023" name="G3 (Bethesda)">
        <title>A reference genome for the long-term kleptoplast-retaining sea slug Elysia crispata morphotype clarki.</title>
        <authorList>
            <person name="Eastman K.E."/>
            <person name="Pendleton A.L."/>
            <person name="Shaikh M.A."/>
            <person name="Suttiyut T."/>
            <person name="Ogas R."/>
            <person name="Tomko P."/>
            <person name="Gavelis G."/>
            <person name="Widhalm J.R."/>
            <person name="Wisecaver J.H."/>
        </authorList>
    </citation>
    <scope>NUCLEOTIDE SEQUENCE</scope>
    <source>
        <strain evidence="1">ECLA1</strain>
    </source>
</reference>
<protein>
    <submittedName>
        <fullName evidence="1">Uncharacterized protein</fullName>
    </submittedName>
</protein>
<evidence type="ECO:0000313" key="2">
    <source>
        <dbReference type="Proteomes" id="UP001283361"/>
    </source>
</evidence>
<dbReference type="Proteomes" id="UP001283361">
    <property type="component" value="Unassembled WGS sequence"/>
</dbReference>
<organism evidence="1 2">
    <name type="scientific">Elysia crispata</name>
    <name type="common">lettuce slug</name>
    <dbReference type="NCBI Taxonomy" id="231223"/>
    <lineage>
        <taxon>Eukaryota</taxon>
        <taxon>Metazoa</taxon>
        <taxon>Spiralia</taxon>
        <taxon>Lophotrochozoa</taxon>
        <taxon>Mollusca</taxon>
        <taxon>Gastropoda</taxon>
        <taxon>Heterobranchia</taxon>
        <taxon>Euthyneura</taxon>
        <taxon>Panpulmonata</taxon>
        <taxon>Sacoglossa</taxon>
        <taxon>Placobranchoidea</taxon>
        <taxon>Plakobranchidae</taxon>
        <taxon>Elysia</taxon>
    </lineage>
</organism>
<accession>A0AAE0YD11</accession>
<gene>
    <name evidence="1" type="ORF">RRG08_000507</name>
</gene>
<dbReference type="EMBL" id="JAWDGP010006468">
    <property type="protein sequence ID" value="KAK3740520.1"/>
    <property type="molecule type" value="Genomic_DNA"/>
</dbReference>
<proteinExistence type="predicted"/>
<evidence type="ECO:0000313" key="1">
    <source>
        <dbReference type="EMBL" id="KAK3740520.1"/>
    </source>
</evidence>
<name>A0AAE0YD11_9GAST</name>
<sequence length="152" mass="16990">MTLSSINLASAPVRMSQAVEEDVNRRRVQRLADIWKICMEKQSDSILIFVEGISKGQGHENLKGSVGETVVMEMIRSLRRRNHCGVPRSIVFSEESNTRQLLPGLGPPRQITRVSMSIAMDNLASCYGLPRQISLSLGRRFEFDGIQASTRS</sequence>